<dbReference type="RefSeq" id="WP_379279162.1">
    <property type="nucleotide sequence ID" value="NZ_JBHUGT010000039.1"/>
</dbReference>
<dbReference type="EMBL" id="JBHUMY010000041">
    <property type="protein sequence ID" value="MFD2663349.1"/>
    <property type="molecule type" value="Genomic_DNA"/>
</dbReference>
<keyword evidence="2" id="KW-1185">Reference proteome</keyword>
<protein>
    <recommendedName>
        <fullName evidence="3">Thioredoxin-like fold domain-containing protein</fullName>
    </recommendedName>
</protein>
<dbReference type="SUPFAM" id="SSF52833">
    <property type="entry name" value="Thioredoxin-like"/>
    <property type="match status" value="1"/>
</dbReference>
<evidence type="ECO:0000313" key="1">
    <source>
        <dbReference type="EMBL" id="MFD2663349.1"/>
    </source>
</evidence>
<accession>A0ABW5R3Q1</accession>
<dbReference type="PROSITE" id="PS51257">
    <property type="entry name" value="PROKAR_LIPOPROTEIN"/>
    <property type="match status" value="1"/>
</dbReference>
<evidence type="ECO:0008006" key="3">
    <source>
        <dbReference type="Google" id="ProtNLM"/>
    </source>
</evidence>
<evidence type="ECO:0000313" key="2">
    <source>
        <dbReference type="Proteomes" id="UP001597493"/>
    </source>
</evidence>
<dbReference type="Proteomes" id="UP001597493">
    <property type="component" value="Unassembled WGS sequence"/>
</dbReference>
<comment type="caution">
    <text evidence="1">The sequence shown here is derived from an EMBL/GenBank/DDBJ whole genome shotgun (WGS) entry which is preliminary data.</text>
</comment>
<proteinExistence type="predicted"/>
<gene>
    <name evidence="1" type="ORF">ACFSW5_24220</name>
</gene>
<reference evidence="2" key="1">
    <citation type="journal article" date="2019" name="Int. J. Syst. Evol. Microbiol.">
        <title>The Global Catalogue of Microorganisms (GCM) 10K type strain sequencing project: providing services to taxonomists for standard genome sequencing and annotation.</title>
        <authorList>
            <consortium name="The Broad Institute Genomics Platform"/>
            <consortium name="The Broad Institute Genome Sequencing Center for Infectious Disease"/>
            <person name="Wu L."/>
            <person name="Ma J."/>
        </authorList>
    </citation>
    <scope>NUCLEOTIDE SEQUENCE [LARGE SCALE GENOMIC DNA]</scope>
    <source>
        <strain evidence="2">TISTR 1827</strain>
    </source>
</reference>
<sequence>MKLIQIVILSVFIVTIGCSNTSKQDVLDYLSADSSERYRIHLFYDDTTKLDHKLLEYWNSKQELLQLVQGIQLFDVQMKKNKEMATLLGINDFPSFIIMNDKEVVLATKDLAELESFFNKLIP</sequence>
<organism evidence="1 2">
    <name type="scientific">Paenibacillus thailandensis</name>
    <dbReference type="NCBI Taxonomy" id="393250"/>
    <lineage>
        <taxon>Bacteria</taxon>
        <taxon>Bacillati</taxon>
        <taxon>Bacillota</taxon>
        <taxon>Bacilli</taxon>
        <taxon>Bacillales</taxon>
        <taxon>Paenibacillaceae</taxon>
        <taxon>Paenibacillus</taxon>
    </lineage>
</organism>
<dbReference type="InterPro" id="IPR036249">
    <property type="entry name" value="Thioredoxin-like_sf"/>
</dbReference>
<name>A0ABW5R3Q1_9BACL</name>